<dbReference type="Gene3D" id="1.20.1730.10">
    <property type="entry name" value="Sodium/glucose cotransporter"/>
    <property type="match status" value="1"/>
</dbReference>
<feature type="transmembrane region" description="Helical" evidence="8">
    <location>
        <begin position="293"/>
        <end position="314"/>
    </location>
</feature>
<dbReference type="Proteomes" id="UP000006875">
    <property type="component" value="Plasmid pILYOP01"/>
</dbReference>
<dbReference type="InterPro" id="IPR050277">
    <property type="entry name" value="Sodium:Solute_Symporter"/>
</dbReference>
<comment type="similarity">
    <text evidence="2 7">Belongs to the sodium:solute symporter (SSF) (TC 2.A.21) family.</text>
</comment>
<dbReference type="CDD" id="cd10322">
    <property type="entry name" value="SLC5sbd"/>
    <property type="match status" value="1"/>
</dbReference>
<evidence type="ECO:0000256" key="4">
    <source>
        <dbReference type="ARBA" id="ARBA00022692"/>
    </source>
</evidence>
<feature type="transmembrane region" description="Helical" evidence="8">
    <location>
        <begin position="144"/>
        <end position="163"/>
    </location>
</feature>
<evidence type="ECO:0000256" key="2">
    <source>
        <dbReference type="ARBA" id="ARBA00006434"/>
    </source>
</evidence>
<dbReference type="KEGG" id="ipo:Ilyop_2577"/>
<evidence type="ECO:0000256" key="1">
    <source>
        <dbReference type="ARBA" id="ARBA00004141"/>
    </source>
</evidence>
<dbReference type="PANTHER" id="PTHR48086">
    <property type="entry name" value="SODIUM/PROLINE SYMPORTER-RELATED"/>
    <property type="match status" value="1"/>
</dbReference>
<evidence type="ECO:0000313" key="10">
    <source>
        <dbReference type="Proteomes" id="UP000006875"/>
    </source>
</evidence>
<sequence>MSDLLFYLYIFGIFLVGVASYKKIGGTKDFYIAGGNASVLRLTGSLLATILGSSAIIGSVNFSTRNGWAGSWFMICAALGLGVLYFILEKLRTFKGYNLPELLGDFYGIEVNKIASFVIPIAWTGIVASQIMGAAMIVSKMTSIAYTSGIWISGLVFIAYTCLGGQLSIIKTDFIQFLFIIFGLFFCFMYTSFNYDLGDALPLISYKFGYKELVVMLLTYSTTFFVGPDIYSRIFCAKDLKTAKKAIILSIVILLPLSYILSSLGIHAAALIGDRVVDSSLIFLIEEILPKSMAVLMYFCLLSAVISSADTTLLTASSMLTQIFIGNLKNKKSIGITRIFIIFLGVVSIYIALKMKFILSSIFLAFSIYSGAFIIPTFLGILGYRASKGYVILAIFAGGGLALIGKIYGGQSGNIYIIFAFVLNTLILGIPYIFKKKRDNLVKNQSTY</sequence>
<feature type="transmembrane region" description="Helical" evidence="8">
    <location>
        <begin position="213"/>
        <end position="234"/>
    </location>
</feature>
<feature type="transmembrane region" description="Helical" evidence="8">
    <location>
        <begin position="335"/>
        <end position="353"/>
    </location>
</feature>
<evidence type="ECO:0000313" key="9">
    <source>
        <dbReference type="EMBL" id="ADO84336.1"/>
    </source>
</evidence>
<dbReference type="AlphaFoldDB" id="E3HC10"/>
<feature type="transmembrane region" description="Helical" evidence="8">
    <location>
        <begin position="42"/>
        <end position="62"/>
    </location>
</feature>
<dbReference type="Pfam" id="PF00474">
    <property type="entry name" value="SSF"/>
    <property type="match status" value="1"/>
</dbReference>
<feature type="transmembrane region" description="Helical" evidence="8">
    <location>
        <begin position="175"/>
        <end position="193"/>
    </location>
</feature>
<evidence type="ECO:0000256" key="3">
    <source>
        <dbReference type="ARBA" id="ARBA00022448"/>
    </source>
</evidence>
<dbReference type="EMBL" id="CP002282">
    <property type="protein sequence ID" value="ADO84336.1"/>
    <property type="molecule type" value="Genomic_DNA"/>
</dbReference>
<accession>E3HC10</accession>
<gene>
    <name evidence="9" type="ordered locus">Ilyop_2577</name>
</gene>
<feature type="transmembrane region" description="Helical" evidence="8">
    <location>
        <begin position="6"/>
        <end position="21"/>
    </location>
</feature>
<dbReference type="PANTHER" id="PTHR48086:SF7">
    <property type="entry name" value="SODIUM-SOLUTE SYMPORTER-RELATED"/>
    <property type="match status" value="1"/>
</dbReference>
<dbReference type="InterPro" id="IPR001734">
    <property type="entry name" value="Na/solute_symporter"/>
</dbReference>
<dbReference type="InterPro" id="IPR038377">
    <property type="entry name" value="Na/Glc_symporter_sf"/>
</dbReference>
<dbReference type="HOGENOM" id="CLU_018808_15_3_0"/>
<dbReference type="PROSITE" id="PS50283">
    <property type="entry name" value="NA_SOLUT_SYMP_3"/>
    <property type="match status" value="1"/>
</dbReference>
<dbReference type="GO" id="GO:0022857">
    <property type="term" value="F:transmembrane transporter activity"/>
    <property type="evidence" value="ECO:0007669"/>
    <property type="project" value="InterPro"/>
</dbReference>
<comment type="subcellular location">
    <subcellularLocation>
        <location evidence="1">Membrane</location>
        <topology evidence="1">Multi-pass membrane protein</topology>
    </subcellularLocation>
</comment>
<keyword evidence="5 8" id="KW-1133">Transmembrane helix</keyword>
<evidence type="ECO:0000256" key="6">
    <source>
        <dbReference type="ARBA" id="ARBA00023136"/>
    </source>
</evidence>
<keyword evidence="10" id="KW-1185">Reference proteome</keyword>
<dbReference type="RefSeq" id="WP_013388994.1">
    <property type="nucleotide sequence ID" value="NC_014633.1"/>
</dbReference>
<feature type="transmembrane region" description="Helical" evidence="8">
    <location>
        <begin position="415"/>
        <end position="434"/>
    </location>
</feature>
<evidence type="ECO:0000256" key="8">
    <source>
        <dbReference type="SAM" id="Phobius"/>
    </source>
</evidence>
<dbReference type="OrthoDB" id="9766407at2"/>
<reference evidence="9 10" key="1">
    <citation type="journal article" date="2010" name="Stand. Genomic Sci.">
        <title>Complete genome sequence of Ilyobacter polytropus type strain (CuHbu1).</title>
        <authorList>
            <person name="Sikorski J."/>
            <person name="Chertkov O."/>
            <person name="Lapidus A."/>
            <person name="Nolan M."/>
            <person name="Lucas S."/>
            <person name="Del Rio T.G."/>
            <person name="Tice H."/>
            <person name="Cheng J.F."/>
            <person name="Tapia R."/>
            <person name="Han C."/>
            <person name="Goodwin L."/>
            <person name="Pitluck S."/>
            <person name="Liolios K."/>
            <person name="Ivanova N."/>
            <person name="Mavromatis K."/>
            <person name="Mikhailova N."/>
            <person name="Pati A."/>
            <person name="Chen A."/>
            <person name="Palaniappan K."/>
            <person name="Land M."/>
            <person name="Hauser L."/>
            <person name="Chang Y.J."/>
            <person name="Jeffries C.D."/>
            <person name="Brambilla E."/>
            <person name="Yasawong M."/>
            <person name="Rohde M."/>
            <person name="Pukall R."/>
            <person name="Spring S."/>
            <person name="Goker M."/>
            <person name="Woyke T."/>
            <person name="Bristow J."/>
            <person name="Eisen J.A."/>
            <person name="Markowitz V."/>
            <person name="Hugenholtz P."/>
            <person name="Kyrpides N.C."/>
            <person name="Klenk H.P."/>
        </authorList>
    </citation>
    <scope>NUCLEOTIDE SEQUENCE [LARGE SCALE GENOMIC DNA]</scope>
    <source>
        <strain evidence="10">ATCC 51220 / DSM 2926 / LMG 16218 / CuHBu1</strain>
        <plasmid evidence="10">pILYOP01</plasmid>
    </source>
</reference>
<name>E3HC10_ILYPC</name>
<organism evidence="9 10">
    <name type="scientific">Ilyobacter polytropus (strain ATCC 51220 / DSM 2926 / LMG 16218 / CuHBu1)</name>
    <dbReference type="NCBI Taxonomy" id="572544"/>
    <lineage>
        <taxon>Bacteria</taxon>
        <taxon>Fusobacteriati</taxon>
        <taxon>Fusobacteriota</taxon>
        <taxon>Fusobacteriia</taxon>
        <taxon>Fusobacteriales</taxon>
        <taxon>Fusobacteriaceae</taxon>
        <taxon>Ilyobacter</taxon>
    </lineage>
</organism>
<feature type="transmembrane region" description="Helical" evidence="8">
    <location>
        <begin position="359"/>
        <end position="382"/>
    </location>
</feature>
<feature type="transmembrane region" description="Helical" evidence="8">
    <location>
        <begin position="246"/>
        <end position="273"/>
    </location>
</feature>
<proteinExistence type="inferred from homology"/>
<evidence type="ECO:0000256" key="5">
    <source>
        <dbReference type="ARBA" id="ARBA00022989"/>
    </source>
</evidence>
<keyword evidence="9" id="KW-0614">Plasmid</keyword>
<feature type="transmembrane region" description="Helical" evidence="8">
    <location>
        <begin position="117"/>
        <end position="138"/>
    </location>
</feature>
<feature type="transmembrane region" description="Helical" evidence="8">
    <location>
        <begin position="68"/>
        <end position="88"/>
    </location>
</feature>
<keyword evidence="3" id="KW-0813">Transport</keyword>
<feature type="transmembrane region" description="Helical" evidence="8">
    <location>
        <begin position="389"/>
        <end position="409"/>
    </location>
</feature>
<keyword evidence="4 8" id="KW-0812">Transmembrane</keyword>
<evidence type="ECO:0000256" key="7">
    <source>
        <dbReference type="RuleBase" id="RU362091"/>
    </source>
</evidence>
<dbReference type="GO" id="GO:0005886">
    <property type="term" value="C:plasma membrane"/>
    <property type="evidence" value="ECO:0007669"/>
    <property type="project" value="TreeGrafter"/>
</dbReference>
<protein>
    <submittedName>
        <fullName evidence="9">Na+/solute symporter</fullName>
    </submittedName>
</protein>
<geneLocation type="plasmid" evidence="9 10">
    <name>pILYOP01</name>
</geneLocation>
<keyword evidence="6 8" id="KW-0472">Membrane</keyword>